<evidence type="ECO:0000256" key="1">
    <source>
        <dbReference type="ARBA" id="ARBA00007247"/>
    </source>
</evidence>
<reference evidence="6" key="1">
    <citation type="journal article" date="2020" name="Microb. Genom.">
        <title>Genetic diversity of clinical and environmental Mucorales isolates obtained from an investigation of mucormycosis cases among solid organ transplant recipients.</title>
        <authorList>
            <person name="Nguyen M.H."/>
            <person name="Kaul D."/>
            <person name="Muto C."/>
            <person name="Cheng S.J."/>
            <person name="Richter R.A."/>
            <person name="Bruno V.M."/>
            <person name="Liu G."/>
            <person name="Beyhan S."/>
            <person name="Sundermann A.J."/>
            <person name="Mounaud S."/>
            <person name="Pasculle A.W."/>
            <person name="Nierman W.C."/>
            <person name="Driscoll E."/>
            <person name="Cumbie R."/>
            <person name="Clancy C.J."/>
            <person name="Dupont C.L."/>
        </authorList>
    </citation>
    <scope>NUCLEOTIDE SEQUENCE</scope>
    <source>
        <strain evidence="6">GL16</strain>
    </source>
</reference>
<dbReference type="PANTHER" id="PTHR47792:SF1">
    <property type="entry name" value="PROTEIN SOK2-RELATED"/>
    <property type="match status" value="1"/>
</dbReference>
<dbReference type="InterPro" id="IPR036887">
    <property type="entry name" value="HTH_APSES_sf"/>
</dbReference>
<keyword evidence="2" id="KW-0805">Transcription regulation</keyword>
<keyword evidence="3" id="KW-0238">DNA-binding</keyword>
<evidence type="ECO:0000256" key="3">
    <source>
        <dbReference type="ARBA" id="ARBA00023125"/>
    </source>
</evidence>
<name>A0A9P6Y441_RHIOR</name>
<dbReference type="GO" id="GO:0003700">
    <property type="term" value="F:DNA-binding transcription factor activity"/>
    <property type="evidence" value="ECO:0007669"/>
    <property type="project" value="TreeGrafter"/>
</dbReference>
<dbReference type="Proteomes" id="UP000717996">
    <property type="component" value="Unassembled WGS sequence"/>
</dbReference>
<dbReference type="AlphaFoldDB" id="A0A9P6Y441"/>
<organism evidence="6 7">
    <name type="scientific">Rhizopus oryzae</name>
    <name type="common">Mucormycosis agent</name>
    <name type="synonym">Rhizopus arrhizus var. delemar</name>
    <dbReference type="NCBI Taxonomy" id="64495"/>
    <lineage>
        <taxon>Eukaryota</taxon>
        <taxon>Fungi</taxon>
        <taxon>Fungi incertae sedis</taxon>
        <taxon>Mucoromycota</taxon>
        <taxon>Mucoromycotina</taxon>
        <taxon>Mucoromycetes</taxon>
        <taxon>Mucorales</taxon>
        <taxon>Mucorineae</taxon>
        <taxon>Rhizopodaceae</taxon>
        <taxon>Rhizopus</taxon>
    </lineage>
</organism>
<dbReference type="SMART" id="SM01252">
    <property type="entry name" value="KilA-N"/>
    <property type="match status" value="1"/>
</dbReference>
<dbReference type="InterPro" id="IPR003163">
    <property type="entry name" value="Tscrpt_reg_HTH_APSES-type"/>
</dbReference>
<keyword evidence="4" id="KW-0804">Transcription</keyword>
<accession>A0A9P6Y441</accession>
<dbReference type="SUPFAM" id="SSF54616">
    <property type="entry name" value="DNA-binding domain of Mlu1-box binding protein MBP1"/>
    <property type="match status" value="1"/>
</dbReference>
<dbReference type="Pfam" id="PF04383">
    <property type="entry name" value="KilA-N"/>
    <property type="match status" value="1"/>
</dbReference>
<evidence type="ECO:0000259" key="5">
    <source>
        <dbReference type="PROSITE" id="PS51299"/>
    </source>
</evidence>
<dbReference type="GO" id="GO:0043565">
    <property type="term" value="F:sequence-specific DNA binding"/>
    <property type="evidence" value="ECO:0007669"/>
    <property type="project" value="TreeGrafter"/>
</dbReference>
<feature type="domain" description="HTH APSES-type" evidence="5">
    <location>
        <begin position="1"/>
        <end position="107"/>
    </location>
</feature>
<dbReference type="OrthoDB" id="5407653at2759"/>
<dbReference type="GO" id="GO:0005634">
    <property type="term" value="C:nucleus"/>
    <property type="evidence" value="ECO:0007669"/>
    <property type="project" value="TreeGrafter"/>
</dbReference>
<dbReference type="EMBL" id="JAANIT010001832">
    <property type="protein sequence ID" value="KAG1538562.1"/>
    <property type="molecule type" value="Genomic_DNA"/>
</dbReference>
<evidence type="ECO:0000256" key="2">
    <source>
        <dbReference type="ARBA" id="ARBA00023015"/>
    </source>
</evidence>
<evidence type="ECO:0000256" key="4">
    <source>
        <dbReference type="ARBA" id="ARBA00023163"/>
    </source>
</evidence>
<gene>
    <name evidence="6" type="ORF">G6F51_009696</name>
</gene>
<protein>
    <recommendedName>
        <fullName evidence="5">HTH APSES-type domain-containing protein</fullName>
    </recommendedName>
</protein>
<sequence>MNLNHSRPSLNVVDWEHENTACYQINARDNDMVNCTKLLNLAGLSRTRREAILNDEEYRMVARVGSMALKGVWLPLDRAKYLAETYGLTDLLYPLLVNDPSNFLSSQSN</sequence>
<evidence type="ECO:0000313" key="7">
    <source>
        <dbReference type="Proteomes" id="UP000717996"/>
    </source>
</evidence>
<comment type="similarity">
    <text evidence="1">Belongs to the EFG1/PHD1/stuA family.</text>
</comment>
<proteinExistence type="inferred from homology"/>
<dbReference type="PROSITE" id="PS51299">
    <property type="entry name" value="HTH_APSES"/>
    <property type="match status" value="1"/>
</dbReference>
<dbReference type="GO" id="GO:0045944">
    <property type="term" value="P:positive regulation of transcription by RNA polymerase II"/>
    <property type="evidence" value="ECO:0007669"/>
    <property type="project" value="TreeGrafter"/>
</dbReference>
<dbReference type="InterPro" id="IPR018004">
    <property type="entry name" value="KilA/APSES_HTH"/>
</dbReference>
<dbReference type="Gene3D" id="3.10.260.10">
    <property type="entry name" value="Transcription regulator HTH, APSES-type DNA-binding domain"/>
    <property type="match status" value="1"/>
</dbReference>
<dbReference type="InterPro" id="IPR029790">
    <property type="entry name" value="EFG1/Phd1/StuA"/>
</dbReference>
<dbReference type="PANTHER" id="PTHR47792">
    <property type="entry name" value="PROTEIN SOK2-RELATED"/>
    <property type="match status" value="1"/>
</dbReference>
<comment type="caution">
    <text evidence="6">The sequence shown here is derived from an EMBL/GenBank/DDBJ whole genome shotgun (WGS) entry which is preliminary data.</text>
</comment>
<evidence type="ECO:0000313" key="6">
    <source>
        <dbReference type="EMBL" id="KAG1538562.1"/>
    </source>
</evidence>